<feature type="domain" description="RING-type" evidence="8">
    <location>
        <begin position="711"/>
        <end position="746"/>
    </location>
</feature>
<dbReference type="PANTHER" id="PTHR48051:SF47">
    <property type="entry name" value="LEUCINE RICH REPEAT AND STERILE ALPHA MOTIF CONTAINING 1"/>
    <property type="match status" value="1"/>
</dbReference>
<keyword evidence="2" id="KW-0677">Repeat</keyword>
<dbReference type="InterPro" id="IPR055414">
    <property type="entry name" value="LRR_R13L4/SHOC2-like"/>
</dbReference>
<dbReference type="InterPro" id="IPR001841">
    <property type="entry name" value="Znf_RING"/>
</dbReference>
<dbReference type="SUPFAM" id="SSF47769">
    <property type="entry name" value="SAM/Pointed domain"/>
    <property type="match status" value="1"/>
</dbReference>
<feature type="coiled-coil region" evidence="6">
    <location>
        <begin position="271"/>
        <end position="380"/>
    </location>
</feature>
<keyword evidence="6" id="KW-0175">Coiled coil</keyword>
<dbReference type="Pfam" id="PF23598">
    <property type="entry name" value="LRR_14"/>
    <property type="match status" value="1"/>
</dbReference>
<dbReference type="InterPro" id="IPR001611">
    <property type="entry name" value="Leu-rich_rpt"/>
</dbReference>
<dbReference type="Proteomes" id="UP001209878">
    <property type="component" value="Unassembled WGS sequence"/>
</dbReference>
<evidence type="ECO:0000259" key="9">
    <source>
        <dbReference type="PROSITE" id="PS50105"/>
    </source>
</evidence>
<dbReference type="InterPro" id="IPR032675">
    <property type="entry name" value="LRR_dom_sf"/>
</dbReference>
<evidence type="ECO:0000313" key="11">
    <source>
        <dbReference type="Proteomes" id="UP001209878"/>
    </source>
</evidence>
<evidence type="ECO:0000313" key="10">
    <source>
        <dbReference type="EMBL" id="KAK2182005.1"/>
    </source>
</evidence>
<dbReference type="EMBL" id="JAODUO010000371">
    <property type="protein sequence ID" value="KAK2182005.1"/>
    <property type="molecule type" value="Genomic_DNA"/>
</dbReference>
<accession>A0AAD9NTP5</accession>
<evidence type="ECO:0000256" key="7">
    <source>
        <dbReference type="SAM" id="MobiDB-lite"/>
    </source>
</evidence>
<reference evidence="10" key="1">
    <citation type="journal article" date="2023" name="Mol. Biol. Evol.">
        <title>Third-Generation Sequencing Reveals the Adaptive Role of the Epigenome in Three Deep-Sea Polychaetes.</title>
        <authorList>
            <person name="Perez M."/>
            <person name="Aroh O."/>
            <person name="Sun Y."/>
            <person name="Lan Y."/>
            <person name="Juniper S.K."/>
            <person name="Young C.R."/>
            <person name="Angers B."/>
            <person name="Qian P.Y."/>
        </authorList>
    </citation>
    <scope>NUCLEOTIDE SEQUENCE</scope>
    <source>
        <strain evidence="10">R07B-5</strain>
    </source>
</reference>
<dbReference type="SMART" id="SM00369">
    <property type="entry name" value="LRR_TYP"/>
    <property type="match status" value="4"/>
</dbReference>
<dbReference type="SMART" id="SM00364">
    <property type="entry name" value="LRR_BAC"/>
    <property type="match status" value="3"/>
</dbReference>
<dbReference type="InterPro" id="IPR003591">
    <property type="entry name" value="Leu-rich_rpt_typical-subtyp"/>
</dbReference>
<keyword evidence="4" id="KW-0862">Zinc</keyword>
<dbReference type="PROSITE" id="PS50089">
    <property type="entry name" value="ZF_RING_2"/>
    <property type="match status" value="1"/>
</dbReference>
<dbReference type="GO" id="GO:0005737">
    <property type="term" value="C:cytoplasm"/>
    <property type="evidence" value="ECO:0007669"/>
    <property type="project" value="TreeGrafter"/>
</dbReference>
<organism evidence="10 11">
    <name type="scientific">Ridgeia piscesae</name>
    <name type="common">Tubeworm</name>
    <dbReference type="NCBI Taxonomy" id="27915"/>
    <lineage>
        <taxon>Eukaryota</taxon>
        <taxon>Metazoa</taxon>
        <taxon>Spiralia</taxon>
        <taxon>Lophotrochozoa</taxon>
        <taxon>Annelida</taxon>
        <taxon>Polychaeta</taxon>
        <taxon>Sedentaria</taxon>
        <taxon>Canalipalpata</taxon>
        <taxon>Sabellida</taxon>
        <taxon>Siboglinidae</taxon>
        <taxon>Ridgeia</taxon>
    </lineage>
</organism>
<dbReference type="Gene3D" id="3.80.10.10">
    <property type="entry name" value="Ribonuclease Inhibitor"/>
    <property type="match status" value="1"/>
</dbReference>
<evidence type="ECO:0008006" key="12">
    <source>
        <dbReference type="Google" id="ProtNLM"/>
    </source>
</evidence>
<feature type="region of interest" description="Disordered" evidence="7">
    <location>
        <begin position="671"/>
        <end position="697"/>
    </location>
</feature>
<dbReference type="SMART" id="SM00454">
    <property type="entry name" value="SAM"/>
    <property type="match status" value="1"/>
</dbReference>
<proteinExistence type="predicted"/>
<comment type="caution">
    <text evidence="10">The sequence shown here is derived from an EMBL/GenBank/DDBJ whole genome shotgun (WGS) entry which is preliminary data.</text>
</comment>
<dbReference type="PANTHER" id="PTHR48051">
    <property type="match status" value="1"/>
</dbReference>
<keyword evidence="11" id="KW-1185">Reference proteome</keyword>
<protein>
    <recommendedName>
        <fullName evidence="12">E3 ubiquitin-protein ligase LRSAM1</fullName>
    </recommendedName>
</protein>
<feature type="compositionally biased region" description="Pro residues" evidence="7">
    <location>
        <begin position="673"/>
        <end position="696"/>
    </location>
</feature>
<dbReference type="Pfam" id="PF13920">
    <property type="entry name" value="zf-C3HC4_3"/>
    <property type="match status" value="1"/>
</dbReference>
<dbReference type="AlphaFoldDB" id="A0AAD9NTP5"/>
<dbReference type="GO" id="GO:0008270">
    <property type="term" value="F:zinc ion binding"/>
    <property type="evidence" value="ECO:0007669"/>
    <property type="project" value="UniProtKB-KW"/>
</dbReference>
<evidence type="ECO:0000256" key="5">
    <source>
        <dbReference type="PROSITE-ProRule" id="PRU00175"/>
    </source>
</evidence>
<dbReference type="SUPFAM" id="SSF52058">
    <property type="entry name" value="L domain-like"/>
    <property type="match status" value="1"/>
</dbReference>
<dbReference type="CDD" id="cd16515">
    <property type="entry name" value="RING-HC_LRSAM1"/>
    <property type="match status" value="1"/>
</dbReference>
<dbReference type="InterPro" id="IPR013083">
    <property type="entry name" value="Znf_RING/FYVE/PHD"/>
</dbReference>
<gene>
    <name evidence="10" type="ORF">NP493_372g05009</name>
</gene>
<feature type="domain" description="SAM" evidence="9">
    <location>
        <begin position="591"/>
        <end position="650"/>
    </location>
</feature>
<keyword evidence="3 5" id="KW-0863">Zinc-finger</keyword>
<evidence type="ECO:0000256" key="3">
    <source>
        <dbReference type="ARBA" id="ARBA00022771"/>
    </source>
</evidence>
<dbReference type="InterPro" id="IPR013761">
    <property type="entry name" value="SAM/pointed_sf"/>
</dbReference>
<keyword evidence="3 5" id="KW-0479">Metal-binding</keyword>
<dbReference type="InterPro" id="IPR050216">
    <property type="entry name" value="LRR_domain-containing"/>
</dbReference>
<evidence type="ECO:0000256" key="2">
    <source>
        <dbReference type="ARBA" id="ARBA00022737"/>
    </source>
</evidence>
<dbReference type="InterPro" id="IPR001660">
    <property type="entry name" value="SAM"/>
</dbReference>
<name>A0AAD9NTP5_RIDPI</name>
<feature type="coiled-coil region" evidence="6">
    <location>
        <begin position="526"/>
        <end position="557"/>
    </location>
</feature>
<evidence type="ECO:0000256" key="1">
    <source>
        <dbReference type="ARBA" id="ARBA00022614"/>
    </source>
</evidence>
<sequence length="764" mass="86964">MGVAASVGLTTRCSSDLTGGALESPAVMPLFRRQSEKARKKLQHQMYLAKESPDKTFDISGCELTKVPSGVYALCKVLQKEALLIHDNNLGGLQQGGDLQDLRSLRVLDLHCNELTHLPDGIELLQSLQVLNVEQNRLKSLPPGIGKLHQLQTLLLKGNKIHMIPDSMCEMQSLRTLDVSSNLVTELPQHLCQVRTLDSLILDAPLMNNPPAVVCMEGTESIMKFLCSKCDLEYIPPSKYVLRVLEPVKPIVSSQSHQTFEPDLPDLTAQLKQYENMQRRRTEECVALERQLREDEQQQAAVAALKVTNTHHLVEQLAQDQARLKLKLDSVQHQKDSDTDKLLATLKIAEENATQLVQKLLEVNQQAEKAEHILEKLETQRMREEQWMLVRQEEEANLRKKDVLSRIQQMLAENEHFARRVQEQLTERDMSARRAQQQDEEEDDKLASVLDGMSDDRNSFVQELVKQEALQIKAFEELMRQKDAKHSRLSRQIELVEAELSHMTCVEREQKRLHQEMQMTILATNRKKLAEMLMQLLEERERREAELKKRLVEMEQAKLDTQTDYWLVQYQRLMDRKPDALIDMTKQMEYSVIEILEKAGASDHIPRFACNKISIETMLCLTDSDMKQMGVHELGLRRAILAEIDKYKSRQDEIKLATKLRLMGETEDEWLVRPPPPLRQNEPAPGPSAPPQPTAPPLVQAVTARGINSECVVCMNAVSLVLFLNCGHVCCCVKCAEPLSQCPLCRGAIIHRITLQQPAAPTPL</sequence>
<dbReference type="PROSITE" id="PS51450">
    <property type="entry name" value="LRR"/>
    <property type="match status" value="1"/>
</dbReference>
<dbReference type="Pfam" id="PF00536">
    <property type="entry name" value="SAM_1"/>
    <property type="match status" value="1"/>
</dbReference>
<keyword evidence="1" id="KW-0433">Leucine-rich repeat</keyword>
<evidence type="ECO:0000256" key="4">
    <source>
        <dbReference type="ARBA" id="ARBA00022833"/>
    </source>
</evidence>
<dbReference type="Gene3D" id="3.30.40.10">
    <property type="entry name" value="Zinc/RING finger domain, C3HC4 (zinc finger)"/>
    <property type="match status" value="1"/>
</dbReference>
<evidence type="ECO:0000259" key="8">
    <source>
        <dbReference type="PROSITE" id="PS50089"/>
    </source>
</evidence>
<dbReference type="PROSITE" id="PS50105">
    <property type="entry name" value="SAM_DOMAIN"/>
    <property type="match status" value="1"/>
</dbReference>
<dbReference type="Gene3D" id="1.10.150.50">
    <property type="entry name" value="Transcription Factor, Ets-1"/>
    <property type="match status" value="1"/>
</dbReference>
<dbReference type="SUPFAM" id="SSF57850">
    <property type="entry name" value="RING/U-box"/>
    <property type="match status" value="1"/>
</dbReference>
<evidence type="ECO:0000256" key="6">
    <source>
        <dbReference type="SAM" id="Coils"/>
    </source>
</evidence>